<dbReference type="RefSeq" id="XP_022108127.1">
    <property type="nucleotide sequence ID" value="XM_022252435.1"/>
</dbReference>
<dbReference type="OrthoDB" id="1902587at2759"/>
<accession>A0A8B7ZST6</accession>
<dbReference type="GO" id="GO:0003677">
    <property type="term" value="F:DNA binding"/>
    <property type="evidence" value="ECO:0007669"/>
    <property type="project" value="InterPro"/>
</dbReference>
<feature type="compositionally biased region" description="Basic residues" evidence="1">
    <location>
        <begin position="173"/>
        <end position="193"/>
    </location>
</feature>
<evidence type="ECO:0000256" key="1">
    <source>
        <dbReference type="SAM" id="MobiDB-lite"/>
    </source>
</evidence>
<dbReference type="KEGG" id="aplc:110988680"/>
<gene>
    <name evidence="4" type="primary">LOC110988680</name>
</gene>
<name>A0A8B7ZST6_ACAPL</name>
<evidence type="ECO:0000313" key="4">
    <source>
        <dbReference type="RefSeq" id="XP_022108127.1"/>
    </source>
</evidence>
<feature type="region of interest" description="Disordered" evidence="1">
    <location>
        <begin position="164"/>
        <end position="193"/>
    </location>
</feature>
<dbReference type="AlphaFoldDB" id="A0A8B7ZST6"/>
<feature type="domain" description="BEN" evidence="2">
    <location>
        <begin position="677"/>
        <end position="771"/>
    </location>
</feature>
<keyword evidence="3" id="KW-1185">Reference proteome</keyword>
<dbReference type="GeneID" id="110988680"/>
<dbReference type="InterPro" id="IPR041232">
    <property type="entry name" value="NPL"/>
</dbReference>
<dbReference type="Proteomes" id="UP000694845">
    <property type="component" value="Unplaced"/>
</dbReference>
<evidence type="ECO:0000313" key="3">
    <source>
        <dbReference type="Proteomes" id="UP000694845"/>
    </source>
</evidence>
<sequence length="778" mass="86109">MFWGLTIEPGKRYTQTVEESFHVSMVALDTRDVATTDREQAKLTQLMVQHERAEFLVCTLCYGTVFQQPLDLNFTEGEEVTFFSEGRGTLHLTGYLVKDEPMSLDPDMMALEEMSSSDEMASDSGDLASGEESPIENQVKGQRPWSGTPMRYRRKMCGSRVSLASRQRNAVSKSHRYLQRSKTSHLAKAGGIKKRGLTKERRRGYIYKQKESQVRKHNCCTIGRAFEPSPRMGLQLQIQDKHVVLRTSENLSLTWTQTCVKDHTGSPSVLPEMTANVKCSGGTLTSARNAESAMMRHLRGTEAALSPSDGHSGSSDVQMLDNLPSPNGQQKGDCSLSGAKKTLIRAIRNKVTRDRRTTELGSLTPHAGSSGQGVMCTASVSEISDQRGACSQTTIPQGRHHQSPAEECVKVVGSSAWNVGKNAGAAASSLGERSVRKLPLKSKMSTLCRPKRLSHTPRRSAVRKTPLASRGHVRCPSLQWNVSLPPASTSTSGICFSQPVISNVVGGQKAVEMTRMEFDANSSWQNQNNEESVHQLEEYNHAADRQEQVIASPLMGHSHSQQLSAEGRPGCSTECPKSYPTRPNCSLVPTSLTVATAGPSPENTPVSSAGHLTVAEQNMDSVFWTCMSEDVDPSQKAEDAKPSDDNVPVATDMAPVTAEHMPYEGEFADQKVRLAHGYDVFIRRSDLWEAERASKQSWSILTRRLLDIYFDRMTLAMGRASHRGTNEDHKPLDQNVIGAIRAYIKARFNFDNRRKLMQVIGFYCSYCRNKLMHQLQYS</sequence>
<dbReference type="Pfam" id="PF10523">
    <property type="entry name" value="BEN"/>
    <property type="match status" value="1"/>
</dbReference>
<evidence type="ECO:0000259" key="2">
    <source>
        <dbReference type="PROSITE" id="PS51457"/>
    </source>
</evidence>
<dbReference type="PROSITE" id="PS51457">
    <property type="entry name" value="BEN"/>
    <property type="match status" value="1"/>
</dbReference>
<feature type="region of interest" description="Disordered" evidence="1">
    <location>
        <begin position="115"/>
        <end position="150"/>
    </location>
</feature>
<organism evidence="3 4">
    <name type="scientific">Acanthaster planci</name>
    <name type="common">Crown-of-thorns starfish</name>
    <dbReference type="NCBI Taxonomy" id="133434"/>
    <lineage>
        <taxon>Eukaryota</taxon>
        <taxon>Metazoa</taxon>
        <taxon>Echinodermata</taxon>
        <taxon>Eleutherozoa</taxon>
        <taxon>Asterozoa</taxon>
        <taxon>Asteroidea</taxon>
        <taxon>Valvatacea</taxon>
        <taxon>Valvatida</taxon>
        <taxon>Acanthasteridae</taxon>
        <taxon>Acanthaster</taxon>
    </lineage>
</organism>
<dbReference type="Pfam" id="PF17800">
    <property type="entry name" value="NPL"/>
    <property type="match status" value="1"/>
</dbReference>
<dbReference type="SMART" id="SM01025">
    <property type="entry name" value="BEN"/>
    <property type="match status" value="1"/>
</dbReference>
<feature type="compositionally biased region" description="Low complexity" evidence="1">
    <location>
        <begin position="115"/>
        <end position="124"/>
    </location>
</feature>
<dbReference type="InterPro" id="IPR018379">
    <property type="entry name" value="BEN_domain"/>
</dbReference>
<dbReference type="Gene3D" id="1.10.10.2590">
    <property type="entry name" value="BEN domain"/>
    <property type="match status" value="1"/>
</dbReference>
<dbReference type="Gene3D" id="2.60.120.340">
    <property type="entry name" value="Nucleoplasmin core domain"/>
    <property type="match status" value="1"/>
</dbReference>
<reference evidence="4" key="1">
    <citation type="submission" date="2025-08" db="UniProtKB">
        <authorList>
            <consortium name="RefSeq"/>
        </authorList>
    </citation>
    <scope>IDENTIFICATION</scope>
</reference>
<feature type="region of interest" description="Disordered" evidence="1">
    <location>
        <begin position="303"/>
        <end position="336"/>
    </location>
</feature>
<protein>
    <submittedName>
        <fullName evidence="4">Uncharacterized protein LOC110988680 isoform X1</fullName>
    </submittedName>
</protein>
<proteinExistence type="predicted"/>